<keyword evidence="1" id="KW-0812">Transmembrane</keyword>
<accession>A0AAN4PZU7</accession>
<feature type="transmembrane region" description="Helical" evidence="1">
    <location>
        <begin position="93"/>
        <end position="118"/>
    </location>
</feature>
<reference evidence="2 3" key="1">
    <citation type="submission" date="2018-04" db="EMBL/GenBank/DDBJ databases">
        <title>Draft genome sequence of Pseudomonas syringae pv. actinidiae biovar 3 strains isolated from kiwifruit in Kagawa prefecture.</title>
        <authorList>
            <person name="Tabuchi M."/>
            <person name="Saito M."/>
            <person name="Fujiwara S."/>
            <person name="Sasa N."/>
            <person name="Akimitsu K."/>
            <person name="Gomi K."/>
            <person name="Konishi-Sugita S."/>
            <person name="Hamano K."/>
            <person name="Kataoka I."/>
        </authorList>
    </citation>
    <scope>NUCLEOTIDE SEQUENCE [LARGE SCALE GENOMIC DNA]</scope>
    <source>
        <strain evidence="2 3">MAFF212211</strain>
    </source>
</reference>
<gene>
    <name evidence="2" type="ORF">KPSA3_00345</name>
</gene>
<dbReference type="EMBL" id="BGKA01000014">
    <property type="protein sequence ID" value="GBH14457.1"/>
    <property type="molecule type" value="Genomic_DNA"/>
</dbReference>
<sequence length="143" mass="15985">MRKAVGETHHYAGALLRKGEKPHFITTHRHGQRHAGQYRQCCIDLAVRPHHLQVDREAWSEVVTQSGAGRRISHGHDLGEARQVIAPGEFRKLALYAALDCVVHLIAICVPASVTFVIRSPWLIDTPGRRPGKAAIIALWLPW</sequence>
<keyword evidence="1" id="KW-0472">Membrane</keyword>
<name>A0AAN4PZU7_PSESF</name>
<evidence type="ECO:0000256" key="1">
    <source>
        <dbReference type="SAM" id="Phobius"/>
    </source>
</evidence>
<dbReference type="AlphaFoldDB" id="A0AAN4PZU7"/>
<proteinExistence type="predicted"/>
<keyword evidence="1" id="KW-1133">Transmembrane helix</keyword>
<comment type="caution">
    <text evidence="2">The sequence shown here is derived from an EMBL/GenBank/DDBJ whole genome shotgun (WGS) entry which is preliminary data.</text>
</comment>
<organism evidence="2 3">
    <name type="scientific">Pseudomonas syringae pv. actinidiae</name>
    <dbReference type="NCBI Taxonomy" id="103796"/>
    <lineage>
        <taxon>Bacteria</taxon>
        <taxon>Pseudomonadati</taxon>
        <taxon>Pseudomonadota</taxon>
        <taxon>Gammaproteobacteria</taxon>
        <taxon>Pseudomonadales</taxon>
        <taxon>Pseudomonadaceae</taxon>
        <taxon>Pseudomonas</taxon>
        <taxon>Pseudomonas syringae</taxon>
    </lineage>
</organism>
<dbReference type="Proteomes" id="UP000248291">
    <property type="component" value="Unassembled WGS sequence"/>
</dbReference>
<evidence type="ECO:0000313" key="2">
    <source>
        <dbReference type="EMBL" id="GBH14457.1"/>
    </source>
</evidence>
<protein>
    <submittedName>
        <fullName evidence="2">Permease and ATPase component</fullName>
    </submittedName>
</protein>
<evidence type="ECO:0000313" key="3">
    <source>
        <dbReference type="Proteomes" id="UP000248291"/>
    </source>
</evidence>